<sequence>MLGCGGKGINCGFRRWYWRGGVCNMCVNASNVVTWVMPLKCFECGVGVRGLMPECRLLVLVGGGGNALNCDECGVGGGRRGTA</sequence>
<accession>A0A8T0ETE0</accession>
<reference evidence="1" key="1">
    <citation type="journal article" date="2020" name="bioRxiv">
        <title>Chromosome-level reference genome of the European wasp spider Argiope bruennichi: a resource for studies on range expansion and evolutionary adaptation.</title>
        <authorList>
            <person name="Sheffer M.M."/>
            <person name="Hoppe A."/>
            <person name="Krehenwinkel H."/>
            <person name="Uhl G."/>
            <person name="Kuss A.W."/>
            <person name="Jensen L."/>
            <person name="Jensen C."/>
            <person name="Gillespie R.G."/>
            <person name="Hoff K.J."/>
            <person name="Prost S."/>
        </authorList>
    </citation>
    <scope>NUCLEOTIDE SEQUENCE</scope>
</reference>
<evidence type="ECO:0000313" key="1">
    <source>
        <dbReference type="EMBL" id="KAF8777625.1"/>
    </source>
</evidence>
<organism evidence="1 2">
    <name type="scientific">Argiope bruennichi</name>
    <name type="common">Wasp spider</name>
    <name type="synonym">Aranea bruennichi</name>
    <dbReference type="NCBI Taxonomy" id="94029"/>
    <lineage>
        <taxon>Eukaryota</taxon>
        <taxon>Metazoa</taxon>
        <taxon>Ecdysozoa</taxon>
        <taxon>Arthropoda</taxon>
        <taxon>Chelicerata</taxon>
        <taxon>Arachnida</taxon>
        <taxon>Araneae</taxon>
        <taxon>Araneomorphae</taxon>
        <taxon>Entelegynae</taxon>
        <taxon>Araneoidea</taxon>
        <taxon>Araneidae</taxon>
        <taxon>Argiope</taxon>
    </lineage>
</organism>
<gene>
    <name evidence="1" type="ORF">HNY73_014457</name>
</gene>
<dbReference type="AlphaFoldDB" id="A0A8T0ETE0"/>
<name>A0A8T0ETE0_ARGBR</name>
<reference evidence="1" key="2">
    <citation type="submission" date="2020-06" db="EMBL/GenBank/DDBJ databases">
        <authorList>
            <person name="Sheffer M."/>
        </authorList>
    </citation>
    <scope>NUCLEOTIDE SEQUENCE</scope>
</reference>
<keyword evidence="2" id="KW-1185">Reference proteome</keyword>
<dbReference type="EMBL" id="JABXBU010002072">
    <property type="protein sequence ID" value="KAF8777625.1"/>
    <property type="molecule type" value="Genomic_DNA"/>
</dbReference>
<dbReference type="Proteomes" id="UP000807504">
    <property type="component" value="Unassembled WGS sequence"/>
</dbReference>
<comment type="caution">
    <text evidence="1">The sequence shown here is derived from an EMBL/GenBank/DDBJ whole genome shotgun (WGS) entry which is preliminary data.</text>
</comment>
<protein>
    <submittedName>
        <fullName evidence="1">Uncharacterized protein</fullName>
    </submittedName>
</protein>
<proteinExistence type="predicted"/>
<evidence type="ECO:0000313" key="2">
    <source>
        <dbReference type="Proteomes" id="UP000807504"/>
    </source>
</evidence>